<organism evidence="1 2">
    <name type="scientific">Jimgerdemannia flammicorona</name>
    <dbReference type="NCBI Taxonomy" id="994334"/>
    <lineage>
        <taxon>Eukaryota</taxon>
        <taxon>Fungi</taxon>
        <taxon>Fungi incertae sedis</taxon>
        <taxon>Mucoromycota</taxon>
        <taxon>Mucoromycotina</taxon>
        <taxon>Endogonomycetes</taxon>
        <taxon>Endogonales</taxon>
        <taxon>Endogonaceae</taxon>
        <taxon>Jimgerdemannia</taxon>
    </lineage>
</organism>
<evidence type="ECO:0000313" key="2">
    <source>
        <dbReference type="Proteomes" id="UP000274822"/>
    </source>
</evidence>
<dbReference type="Proteomes" id="UP000274822">
    <property type="component" value="Unassembled WGS sequence"/>
</dbReference>
<gene>
    <name evidence="1" type="ORF">BC938DRAFT_483678</name>
</gene>
<sequence>MHLGQLKITRSGLPKYARDYFSRVNPLQWSLLHFLEKTESTRPSDISKDKVHNAFYSSLRDILKVPTMKGDPVYHSRSEIASSNPQNKIAVKRFISQELLDAKVSGRRDVKFASLRNALTTHVDRLDSF</sequence>
<proteinExistence type="predicted"/>
<accession>A0A433QVP9</accession>
<comment type="caution">
    <text evidence="1">The sequence shown here is derived from an EMBL/GenBank/DDBJ whole genome shotgun (WGS) entry which is preliminary data.</text>
</comment>
<dbReference type="EMBL" id="RBNJ01000899">
    <property type="protein sequence ID" value="RUS33828.1"/>
    <property type="molecule type" value="Genomic_DNA"/>
</dbReference>
<reference evidence="1 2" key="1">
    <citation type="journal article" date="2018" name="New Phytol.">
        <title>Phylogenomics of Endogonaceae and evolution of mycorrhizas within Mucoromycota.</title>
        <authorList>
            <person name="Chang Y."/>
            <person name="Desiro A."/>
            <person name="Na H."/>
            <person name="Sandor L."/>
            <person name="Lipzen A."/>
            <person name="Clum A."/>
            <person name="Barry K."/>
            <person name="Grigoriev I.V."/>
            <person name="Martin F.M."/>
            <person name="Stajich J.E."/>
            <person name="Smith M.E."/>
            <person name="Bonito G."/>
            <person name="Spatafora J.W."/>
        </authorList>
    </citation>
    <scope>NUCLEOTIDE SEQUENCE [LARGE SCALE GENOMIC DNA]</scope>
    <source>
        <strain evidence="1 2">AD002</strain>
    </source>
</reference>
<name>A0A433QVP9_9FUNG</name>
<keyword evidence="2" id="KW-1185">Reference proteome</keyword>
<evidence type="ECO:0000313" key="1">
    <source>
        <dbReference type="EMBL" id="RUS33828.1"/>
    </source>
</evidence>
<protein>
    <submittedName>
        <fullName evidence="1">Uncharacterized protein</fullName>
    </submittedName>
</protein>
<dbReference type="AlphaFoldDB" id="A0A433QVP9"/>